<dbReference type="GO" id="GO:0016705">
    <property type="term" value="F:oxidoreductase activity, acting on paired donors, with incorporation or reduction of molecular oxygen"/>
    <property type="evidence" value="ECO:0007669"/>
    <property type="project" value="InterPro"/>
</dbReference>
<evidence type="ECO:0000256" key="6">
    <source>
        <dbReference type="RuleBase" id="RU000461"/>
    </source>
</evidence>
<dbReference type="OrthoDB" id="1103324at2759"/>
<keyword evidence="3 6" id="KW-0560">Oxidoreductase</keyword>
<organism evidence="8 9">
    <name type="scientific">Exophiala aquamarina CBS 119918</name>
    <dbReference type="NCBI Taxonomy" id="1182545"/>
    <lineage>
        <taxon>Eukaryota</taxon>
        <taxon>Fungi</taxon>
        <taxon>Dikarya</taxon>
        <taxon>Ascomycota</taxon>
        <taxon>Pezizomycotina</taxon>
        <taxon>Eurotiomycetes</taxon>
        <taxon>Chaetothyriomycetidae</taxon>
        <taxon>Chaetothyriales</taxon>
        <taxon>Herpotrichiellaceae</taxon>
        <taxon>Exophiala</taxon>
    </lineage>
</organism>
<dbReference type="GO" id="GO:0004497">
    <property type="term" value="F:monooxygenase activity"/>
    <property type="evidence" value="ECO:0007669"/>
    <property type="project" value="UniProtKB-KW"/>
</dbReference>
<comment type="caution">
    <text evidence="8">The sequence shown here is derived from an EMBL/GenBank/DDBJ whole genome shotgun (WGS) entry which is preliminary data.</text>
</comment>
<keyword evidence="6" id="KW-0503">Monooxygenase</keyword>
<feature type="binding site" description="axial binding residue" evidence="5">
    <location>
        <position position="450"/>
    </location>
    <ligand>
        <name>heme</name>
        <dbReference type="ChEBI" id="CHEBI:30413"/>
    </ligand>
    <ligandPart>
        <name>Fe</name>
        <dbReference type="ChEBI" id="CHEBI:18248"/>
    </ligandPart>
</feature>
<dbReference type="Pfam" id="PF00067">
    <property type="entry name" value="p450"/>
    <property type="match status" value="1"/>
</dbReference>
<reference evidence="8 9" key="1">
    <citation type="submission" date="2013-03" db="EMBL/GenBank/DDBJ databases">
        <title>The Genome Sequence of Exophiala aquamarina CBS 119918.</title>
        <authorList>
            <consortium name="The Broad Institute Genomics Platform"/>
            <person name="Cuomo C."/>
            <person name="de Hoog S."/>
            <person name="Gorbushina A."/>
            <person name="Walker B."/>
            <person name="Young S.K."/>
            <person name="Zeng Q."/>
            <person name="Gargeya S."/>
            <person name="Fitzgerald M."/>
            <person name="Haas B."/>
            <person name="Abouelleil A."/>
            <person name="Allen A.W."/>
            <person name="Alvarado L."/>
            <person name="Arachchi H.M."/>
            <person name="Berlin A.M."/>
            <person name="Chapman S.B."/>
            <person name="Gainer-Dewar J."/>
            <person name="Goldberg J."/>
            <person name="Griggs A."/>
            <person name="Gujja S."/>
            <person name="Hansen M."/>
            <person name="Howarth C."/>
            <person name="Imamovic A."/>
            <person name="Ireland A."/>
            <person name="Larimer J."/>
            <person name="McCowan C."/>
            <person name="Murphy C."/>
            <person name="Pearson M."/>
            <person name="Poon T.W."/>
            <person name="Priest M."/>
            <person name="Roberts A."/>
            <person name="Saif S."/>
            <person name="Shea T."/>
            <person name="Sisk P."/>
            <person name="Sykes S."/>
            <person name="Wortman J."/>
            <person name="Nusbaum C."/>
            <person name="Birren B."/>
        </authorList>
    </citation>
    <scope>NUCLEOTIDE SEQUENCE [LARGE SCALE GENOMIC DNA]</scope>
    <source>
        <strain evidence="8 9">CBS 119918</strain>
    </source>
</reference>
<keyword evidence="7" id="KW-1133">Transmembrane helix</keyword>
<dbReference type="EMBL" id="AMGV01000005">
    <property type="protein sequence ID" value="KEF56920.1"/>
    <property type="molecule type" value="Genomic_DNA"/>
</dbReference>
<keyword evidence="7" id="KW-0472">Membrane</keyword>
<keyword evidence="2 5" id="KW-0479">Metal-binding</keyword>
<gene>
    <name evidence="8" type="ORF">A1O9_07110</name>
</gene>
<sequence length="524" mass="60158">MNSSPRAATILVYVVIVLAFILFVQRFCSNKIPKGVRELPGPKGYPVIGNLLDIPKKYAWVAFKELGDIYGPIYKLEIFGITFVIINDTAIADQLLSVRGVHYSDRGEFPMISMMTNRGDLVIRPIDDYWRRGRKFATSMLSVTAVKQWQSVQAREASRMVVDMVRNPKNYQLWLERFATAVSVRAGYGKDLNTAELGEYHTGRILDRMREIERVSAQGKYLVNLLPVLMYLPDWLAPFKREAKRHYAAKSAYFSSLLQEAKDKFDLGIPEDPPSYARMYFQNKHHYDLNWEEAKYVLATMYGGGAGTTSSTMQSYCLAMCLFPEWQSQLRQEVEQVVGCDRIPNFGDLAQLPLVRAVAKELLRWRPVVPAGVPHVVTKDDVYDGYYIPKGAWIFTNQWGLHREKGLYPDGEEFRPDRWLDPKFTTCKGVDGQHPTIRRYSAFGFGRRICPGYDLAEQALFIQIASLAWACQIRKKVVNGQEIPVPFYDYSNGGNVFPNRFEFDLVPLDPERVKFMQQHWDTSQ</sequence>
<accession>A0A072PN18</accession>
<protein>
    <recommendedName>
        <fullName evidence="10">Cytochrome P450 oxidoreductase</fullName>
    </recommendedName>
</protein>
<dbReference type="GeneID" id="25282024"/>
<name>A0A072PN18_9EURO</name>
<keyword evidence="9" id="KW-1185">Reference proteome</keyword>
<evidence type="ECO:0000256" key="7">
    <source>
        <dbReference type="SAM" id="Phobius"/>
    </source>
</evidence>
<evidence type="ECO:0000313" key="8">
    <source>
        <dbReference type="EMBL" id="KEF56920.1"/>
    </source>
</evidence>
<dbReference type="InterPro" id="IPR036396">
    <property type="entry name" value="Cyt_P450_sf"/>
</dbReference>
<evidence type="ECO:0000256" key="2">
    <source>
        <dbReference type="ARBA" id="ARBA00022723"/>
    </source>
</evidence>
<dbReference type="Gene3D" id="1.10.630.10">
    <property type="entry name" value="Cytochrome P450"/>
    <property type="match status" value="1"/>
</dbReference>
<feature type="transmembrane region" description="Helical" evidence="7">
    <location>
        <begin position="7"/>
        <end position="24"/>
    </location>
</feature>
<evidence type="ECO:0000256" key="3">
    <source>
        <dbReference type="ARBA" id="ARBA00023002"/>
    </source>
</evidence>
<keyword evidence="4 5" id="KW-0408">Iron</keyword>
<keyword evidence="5 6" id="KW-0349">Heme</keyword>
<evidence type="ECO:0008006" key="10">
    <source>
        <dbReference type="Google" id="ProtNLM"/>
    </source>
</evidence>
<comment type="similarity">
    <text evidence="1 6">Belongs to the cytochrome P450 family.</text>
</comment>
<evidence type="ECO:0000313" key="9">
    <source>
        <dbReference type="Proteomes" id="UP000027920"/>
    </source>
</evidence>
<evidence type="ECO:0000256" key="1">
    <source>
        <dbReference type="ARBA" id="ARBA00010617"/>
    </source>
</evidence>
<dbReference type="InterPro" id="IPR017972">
    <property type="entry name" value="Cyt_P450_CS"/>
</dbReference>
<dbReference type="CDD" id="cd11065">
    <property type="entry name" value="CYP64-like"/>
    <property type="match status" value="1"/>
</dbReference>
<dbReference type="GO" id="GO:0020037">
    <property type="term" value="F:heme binding"/>
    <property type="evidence" value="ECO:0007669"/>
    <property type="project" value="InterPro"/>
</dbReference>
<evidence type="ECO:0000256" key="4">
    <source>
        <dbReference type="ARBA" id="ARBA00023004"/>
    </source>
</evidence>
<proteinExistence type="inferred from homology"/>
<dbReference type="RefSeq" id="XP_013259510.1">
    <property type="nucleotide sequence ID" value="XM_013404056.1"/>
</dbReference>
<dbReference type="STRING" id="1182545.A0A072PN18"/>
<dbReference type="PANTHER" id="PTHR46300:SF8">
    <property type="entry name" value="CYTOCHROME P450 2E1"/>
    <property type="match status" value="1"/>
</dbReference>
<dbReference type="PROSITE" id="PS00086">
    <property type="entry name" value="CYTOCHROME_P450"/>
    <property type="match status" value="1"/>
</dbReference>
<dbReference type="AlphaFoldDB" id="A0A072PN18"/>
<dbReference type="PRINTS" id="PR00463">
    <property type="entry name" value="EP450I"/>
</dbReference>
<dbReference type="GO" id="GO:0005506">
    <property type="term" value="F:iron ion binding"/>
    <property type="evidence" value="ECO:0007669"/>
    <property type="project" value="InterPro"/>
</dbReference>
<comment type="cofactor">
    <cofactor evidence="5">
        <name>heme</name>
        <dbReference type="ChEBI" id="CHEBI:30413"/>
    </cofactor>
</comment>
<evidence type="ECO:0000256" key="5">
    <source>
        <dbReference type="PIRSR" id="PIRSR602401-1"/>
    </source>
</evidence>
<dbReference type="HOGENOM" id="CLU_001570_2_1_1"/>
<keyword evidence="7" id="KW-0812">Transmembrane</keyword>
<dbReference type="SUPFAM" id="SSF48264">
    <property type="entry name" value="Cytochrome P450"/>
    <property type="match status" value="1"/>
</dbReference>
<dbReference type="InterPro" id="IPR050364">
    <property type="entry name" value="Cytochrome_P450_fung"/>
</dbReference>
<dbReference type="InterPro" id="IPR002401">
    <property type="entry name" value="Cyt_P450_E_grp-I"/>
</dbReference>
<dbReference type="Proteomes" id="UP000027920">
    <property type="component" value="Unassembled WGS sequence"/>
</dbReference>
<dbReference type="VEuPathDB" id="FungiDB:A1O9_07110"/>
<dbReference type="PRINTS" id="PR00385">
    <property type="entry name" value="P450"/>
</dbReference>
<dbReference type="InterPro" id="IPR001128">
    <property type="entry name" value="Cyt_P450"/>
</dbReference>
<dbReference type="PANTHER" id="PTHR46300">
    <property type="entry name" value="P450, PUTATIVE (EUROFUNG)-RELATED-RELATED"/>
    <property type="match status" value="1"/>
</dbReference>